<reference evidence="1 2" key="1">
    <citation type="submission" date="2020-08" db="EMBL/GenBank/DDBJ databases">
        <title>Genome public.</title>
        <authorList>
            <person name="Liu C."/>
            <person name="Sun Q."/>
        </authorList>
    </citation>
    <scope>NUCLEOTIDE SEQUENCE [LARGE SCALE GENOMIC DNA]</scope>
    <source>
        <strain evidence="1 2">BX4</strain>
    </source>
</reference>
<evidence type="ECO:0000313" key="1">
    <source>
        <dbReference type="EMBL" id="MBC5667432.1"/>
    </source>
</evidence>
<dbReference type="Proteomes" id="UP000597877">
    <property type="component" value="Unassembled WGS sequence"/>
</dbReference>
<organism evidence="1 2">
    <name type="scientific">Eubacterium segne</name>
    <dbReference type="NCBI Taxonomy" id="2763045"/>
    <lineage>
        <taxon>Bacteria</taxon>
        <taxon>Bacillati</taxon>
        <taxon>Bacillota</taxon>
        <taxon>Clostridia</taxon>
        <taxon>Eubacteriales</taxon>
        <taxon>Eubacteriaceae</taxon>
        <taxon>Eubacterium</taxon>
    </lineage>
</organism>
<name>A0ABR7F1D7_9FIRM</name>
<evidence type="ECO:0000313" key="2">
    <source>
        <dbReference type="Proteomes" id="UP000597877"/>
    </source>
</evidence>
<comment type="caution">
    <text evidence="1">The sequence shown here is derived from an EMBL/GenBank/DDBJ whole genome shotgun (WGS) entry which is preliminary data.</text>
</comment>
<sequence length="57" mass="6635">MEYIRLIALKVDDFSSSIFFENNYKIDDKEILDVDKKCLENDGCICVVLKMTSNIKI</sequence>
<gene>
    <name evidence="1" type="ORF">H8S00_05465</name>
</gene>
<dbReference type="RefSeq" id="WP_186840213.1">
    <property type="nucleotide sequence ID" value="NZ_JACOOZ010000003.1"/>
</dbReference>
<protein>
    <submittedName>
        <fullName evidence="1">Uncharacterized protein</fullName>
    </submittedName>
</protein>
<accession>A0ABR7F1D7</accession>
<keyword evidence="2" id="KW-1185">Reference proteome</keyword>
<proteinExistence type="predicted"/>
<dbReference type="EMBL" id="JACOOZ010000003">
    <property type="protein sequence ID" value="MBC5667432.1"/>
    <property type="molecule type" value="Genomic_DNA"/>
</dbReference>